<dbReference type="EMBL" id="CAIT01000006">
    <property type="protein sequence ID" value="CCH53896.1"/>
    <property type="molecule type" value="Genomic_DNA"/>
</dbReference>
<dbReference type="AlphaFoldDB" id="I2GJ21"/>
<dbReference type="Pfam" id="PF14292">
    <property type="entry name" value="SusE"/>
    <property type="match status" value="1"/>
</dbReference>
<protein>
    <recommendedName>
        <fullName evidence="1">SusE outer membrane protein domain-containing protein</fullName>
    </recommendedName>
</protein>
<dbReference type="InterPro" id="IPR025970">
    <property type="entry name" value="SusE"/>
</dbReference>
<dbReference type="CDD" id="cd12956">
    <property type="entry name" value="CBM_SusE-F_like"/>
    <property type="match status" value="1"/>
</dbReference>
<proteinExistence type="predicted"/>
<name>I2GJ21_9BACT</name>
<evidence type="ECO:0000259" key="1">
    <source>
        <dbReference type="Pfam" id="PF14292"/>
    </source>
</evidence>
<dbReference type="GO" id="GO:0019867">
    <property type="term" value="C:outer membrane"/>
    <property type="evidence" value="ECO:0007669"/>
    <property type="project" value="InterPro"/>
</dbReference>
<dbReference type="GO" id="GO:2001070">
    <property type="term" value="F:starch binding"/>
    <property type="evidence" value="ECO:0007669"/>
    <property type="project" value="InterPro"/>
</dbReference>
<dbReference type="Gene3D" id="2.60.40.3620">
    <property type="match status" value="2"/>
</dbReference>
<gene>
    <name evidence="2" type="ORF">BN8_03028</name>
</gene>
<evidence type="ECO:0000313" key="3">
    <source>
        <dbReference type="Proteomes" id="UP000009309"/>
    </source>
</evidence>
<dbReference type="eggNOG" id="ENOG502Z9ND">
    <property type="taxonomic scope" value="Bacteria"/>
</dbReference>
<reference evidence="2 3" key="1">
    <citation type="journal article" date="2012" name="J. Bacteriol.">
        <title>Genome Sequence of the Filamentous Bacterium Fibrisoma limi BUZ 3T.</title>
        <authorList>
            <person name="Filippini M."/>
            <person name="Qi W."/>
            <person name="Jaenicke S."/>
            <person name="Goesmann A."/>
            <person name="Smits T.H."/>
            <person name="Bagheri H.C."/>
        </authorList>
    </citation>
    <scope>NUCLEOTIDE SEQUENCE [LARGE SCALE GENOMIC DNA]</scope>
    <source>
        <strain evidence="3">BUZ 3T</strain>
    </source>
</reference>
<feature type="domain" description="SusE outer membrane protein" evidence="1">
    <location>
        <begin position="45"/>
        <end position="151"/>
    </location>
</feature>
<organism evidence="2 3">
    <name type="scientific">Fibrisoma limi BUZ 3</name>
    <dbReference type="NCBI Taxonomy" id="1185876"/>
    <lineage>
        <taxon>Bacteria</taxon>
        <taxon>Pseudomonadati</taxon>
        <taxon>Bacteroidota</taxon>
        <taxon>Cytophagia</taxon>
        <taxon>Cytophagales</taxon>
        <taxon>Spirosomataceae</taxon>
        <taxon>Fibrisoma</taxon>
    </lineage>
</organism>
<comment type="caution">
    <text evidence="2">The sequence shown here is derived from an EMBL/GenBank/DDBJ whole genome shotgun (WGS) entry which is preliminary data.</text>
</comment>
<dbReference type="Proteomes" id="UP000009309">
    <property type="component" value="Unassembled WGS sequence"/>
</dbReference>
<dbReference type="STRING" id="1185876.BN8_03028"/>
<keyword evidence="3" id="KW-1185">Reference proteome</keyword>
<evidence type="ECO:0000313" key="2">
    <source>
        <dbReference type="EMBL" id="CCH53896.1"/>
    </source>
</evidence>
<sequence>MSTHKPDRGTTDRLKRIRHKRYMKSFFQKSLLVGLALVTLSACEKDEERLVLQPEGNLALTASATTVTLTSDNAAKEAMAFSWPAASFGYPNAAVTYTVQFDKKGNDFKTPVNVSVGNALKYTPTVADLNATLIKLGLTPGTASAVDVRVKSDLATFTERPAGNPLPSVFSNVTSLTGTPYRVVLEYPSLWVPGDYQGWAPDKAPKIASVKSDGVYEGYVYFQKASPFKFTPAPNWDNDYGDAGAGKLKAKGSDLKVSETGYFLLKADLNALTWSATKTSWGVIGAATPKGWDASTPLTYDAATGTWQATLDLKADELKFRANDAWDINFGDGDTKNGKTADGTLDYGGDNLKVTTAGKYLITLDLSQAGNYTYTLKKQ</sequence>
<dbReference type="CDD" id="cd12967">
    <property type="entry name" value="CBM_SusE-F_like_u1"/>
    <property type="match status" value="1"/>
</dbReference>
<accession>I2GJ21</accession>